<evidence type="ECO:0000313" key="1">
    <source>
        <dbReference type="EMBL" id="QDU60831.1"/>
    </source>
</evidence>
<proteinExistence type="predicted"/>
<sequence length="64" mass="7405">MSKDYLIWQWQQDAERREMLADQAIANGQFKLAELYKLQAQARRRAIAVNSGDAQAIRELKRAA</sequence>
<dbReference type="RefSeq" id="WP_145257282.1">
    <property type="nucleotide sequence ID" value="NZ_CP036279.1"/>
</dbReference>
<name>A0A518B1H4_9BACT</name>
<dbReference type="EMBL" id="CP036279">
    <property type="protein sequence ID" value="QDU60831.1"/>
    <property type="molecule type" value="Genomic_DNA"/>
</dbReference>
<dbReference type="Proteomes" id="UP000317093">
    <property type="component" value="Chromosome"/>
</dbReference>
<reference evidence="1 2" key="1">
    <citation type="submission" date="2019-02" db="EMBL/GenBank/DDBJ databases">
        <title>Deep-cultivation of Planctomycetes and their phenomic and genomic characterization uncovers novel biology.</title>
        <authorList>
            <person name="Wiegand S."/>
            <person name="Jogler M."/>
            <person name="Boedeker C."/>
            <person name="Pinto D."/>
            <person name="Vollmers J."/>
            <person name="Rivas-Marin E."/>
            <person name="Kohn T."/>
            <person name="Peeters S.H."/>
            <person name="Heuer A."/>
            <person name="Rast P."/>
            <person name="Oberbeckmann S."/>
            <person name="Bunk B."/>
            <person name="Jeske O."/>
            <person name="Meyerdierks A."/>
            <person name="Storesund J.E."/>
            <person name="Kallscheuer N."/>
            <person name="Luecker S."/>
            <person name="Lage O.M."/>
            <person name="Pohl T."/>
            <person name="Merkel B.J."/>
            <person name="Hornburger P."/>
            <person name="Mueller R.-W."/>
            <person name="Bruemmer F."/>
            <person name="Labrenz M."/>
            <person name="Spormann A.M."/>
            <person name="Op den Camp H."/>
            <person name="Overmann J."/>
            <person name="Amann R."/>
            <person name="Jetten M.S.M."/>
            <person name="Mascher T."/>
            <person name="Medema M.H."/>
            <person name="Devos D.P."/>
            <person name="Kaster A.-K."/>
            <person name="Ovreas L."/>
            <person name="Rohde M."/>
            <person name="Galperin M.Y."/>
            <person name="Jogler C."/>
        </authorList>
    </citation>
    <scope>NUCLEOTIDE SEQUENCE [LARGE SCALE GENOMIC DNA]</scope>
    <source>
        <strain evidence="1 2">Pan216</strain>
    </source>
</reference>
<protein>
    <submittedName>
        <fullName evidence="1">Uncharacterized protein</fullName>
    </submittedName>
</protein>
<dbReference type="AlphaFoldDB" id="A0A518B1H4"/>
<evidence type="ECO:0000313" key="2">
    <source>
        <dbReference type="Proteomes" id="UP000317093"/>
    </source>
</evidence>
<gene>
    <name evidence="1" type="ORF">Pan216_16830</name>
</gene>
<accession>A0A518B1H4</accession>
<organism evidence="1 2">
    <name type="scientific">Kolteria novifilia</name>
    <dbReference type="NCBI Taxonomy" id="2527975"/>
    <lineage>
        <taxon>Bacteria</taxon>
        <taxon>Pseudomonadati</taxon>
        <taxon>Planctomycetota</taxon>
        <taxon>Planctomycetia</taxon>
        <taxon>Kolteriales</taxon>
        <taxon>Kolteriaceae</taxon>
        <taxon>Kolteria</taxon>
    </lineage>
</organism>
<dbReference type="KEGG" id="knv:Pan216_16830"/>
<keyword evidence="2" id="KW-1185">Reference proteome</keyword>